<evidence type="ECO:0000256" key="1">
    <source>
        <dbReference type="SAM" id="MobiDB-lite"/>
    </source>
</evidence>
<feature type="region of interest" description="Disordered" evidence="1">
    <location>
        <begin position="1"/>
        <end position="29"/>
    </location>
</feature>
<feature type="compositionally biased region" description="Basic and acidic residues" evidence="1">
    <location>
        <begin position="1"/>
        <end position="22"/>
    </location>
</feature>
<gene>
    <name evidence="3" type="ORF">HYX28_09085</name>
</gene>
<dbReference type="Pfam" id="PF00881">
    <property type="entry name" value="Nitroreductase"/>
    <property type="match status" value="1"/>
</dbReference>
<dbReference type="SUPFAM" id="SSF55469">
    <property type="entry name" value="FMN-dependent nitroreductase-like"/>
    <property type="match status" value="1"/>
</dbReference>
<evidence type="ECO:0000313" key="3">
    <source>
        <dbReference type="EMBL" id="MBI2678923.1"/>
    </source>
</evidence>
<accession>A0A932A924</accession>
<feature type="domain" description="Nitroreductase" evidence="2">
    <location>
        <begin position="15"/>
        <end position="199"/>
    </location>
</feature>
<dbReference type="PANTHER" id="PTHR43543:SF1">
    <property type="entry name" value="MALONIC SEMIALDEHYDE REDUCTASE RUTE-RELATED"/>
    <property type="match status" value="1"/>
</dbReference>
<dbReference type="InterPro" id="IPR029479">
    <property type="entry name" value="Nitroreductase"/>
</dbReference>
<evidence type="ECO:0000313" key="4">
    <source>
        <dbReference type="Proteomes" id="UP000779809"/>
    </source>
</evidence>
<sequence length="230" mass="25179">MTAERAKEKPLSEVVRERRATPHFDPSAPVHEGDLAKILSAGLHAPSGYNLQPWRFVVVRDPEQRKKLRAAAMNQPKVEEAPVVIVACGDKEGWKKGDLDDALEMAKEHGYGGDAEHAVVKKNVTGFLGSQPGSAGGIAPDLGVWVNRHVMIAFTTVMWMAEALGYDTAPMEGFDEASVKKLLHIPDSVRVVALLAIGHRKGEDKPYGGRFPIERLCFADDWGKPLKLPE</sequence>
<dbReference type="AlphaFoldDB" id="A0A932A924"/>
<reference evidence="3" key="1">
    <citation type="submission" date="2020-07" db="EMBL/GenBank/DDBJ databases">
        <title>Huge and variable diversity of episymbiotic CPR bacteria and DPANN archaea in groundwater ecosystems.</title>
        <authorList>
            <person name="He C.Y."/>
            <person name="Keren R."/>
            <person name="Whittaker M."/>
            <person name="Farag I.F."/>
            <person name="Doudna J."/>
            <person name="Cate J.H.D."/>
            <person name="Banfield J.F."/>
        </authorList>
    </citation>
    <scope>NUCLEOTIDE SEQUENCE</scope>
    <source>
        <strain evidence="3">NC_groundwater_580_Pr5_B-0.1um_64_19</strain>
    </source>
</reference>
<dbReference type="InterPro" id="IPR000415">
    <property type="entry name" value="Nitroreductase-like"/>
</dbReference>
<dbReference type="EMBL" id="JACPNR010000011">
    <property type="protein sequence ID" value="MBI2678923.1"/>
    <property type="molecule type" value="Genomic_DNA"/>
</dbReference>
<comment type="caution">
    <text evidence="3">The sequence shown here is derived from an EMBL/GenBank/DDBJ whole genome shotgun (WGS) entry which is preliminary data.</text>
</comment>
<dbReference type="PANTHER" id="PTHR43543">
    <property type="entry name" value="MALONIC SEMIALDEHYDE REDUCTASE RUTE-RELATED"/>
    <property type="match status" value="1"/>
</dbReference>
<name>A0A932A924_9BACT</name>
<evidence type="ECO:0000259" key="2">
    <source>
        <dbReference type="Pfam" id="PF00881"/>
    </source>
</evidence>
<organism evidence="3 4">
    <name type="scientific">Candidatus Korobacter versatilis</name>
    <dbReference type="NCBI Taxonomy" id="658062"/>
    <lineage>
        <taxon>Bacteria</taxon>
        <taxon>Pseudomonadati</taxon>
        <taxon>Acidobacteriota</taxon>
        <taxon>Terriglobia</taxon>
        <taxon>Terriglobales</taxon>
        <taxon>Candidatus Korobacteraceae</taxon>
        <taxon>Candidatus Korobacter</taxon>
    </lineage>
</organism>
<protein>
    <submittedName>
        <fullName evidence="3">Nitroreductase family protein</fullName>
    </submittedName>
</protein>
<dbReference type="Gene3D" id="3.40.109.10">
    <property type="entry name" value="NADH Oxidase"/>
    <property type="match status" value="1"/>
</dbReference>
<dbReference type="Proteomes" id="UP000779809">
    <property type="component" value="Unassembled WGS sequence"/>
</dbReference>
<dbReference type="InterPro" id="IPR050461">
    <property type="entry name" value="Nitroreductase_HadB/RutE"/>
</dbReference>
<proteinExistence type="predicted"/>
<dbReference type="GO" id="GO:0016491">
    <property type="term" value="F:oxidoreductase activity"/>
    <property type="evidence" value="ECO:0007669"/>
    <property type="project" value="InterPro"/>
</dbReference>